<organism evidence="2 3">
    <name type="scientific">Phytophthora nicotianae P1976</name>
    <dbReference type="NCBI Taxonomy" id="1317066"/>
    <lineage>
        <taxon>Eukaryota</taxon>
        <taxon>Sar</taxon>
        <taxon>Stramenopiles</taxon>
        <taxon>Oomycota</taxon>
        <taxon>Peronosporomycetes</taxon>
        <taxon>Peronosporales</taxon>
        <taxon>Peronosporaceae</taxon>
        <taxon>Phytophthora</taxon>
    </lineage>
</organism>
<evidence type="ECO:0000313" key="3">
    <source>
        <dbReference type="Proteomes" id="UP000028582"/>
    </source>
</evidence>
<evidence type="ECO:0000256" key="1">
    <source>
        <dbReference type="SAM" id="SignalP"/>
    </source>
</evidence>
<dbReference type="EMBL" id="ANJA01004017">
    <property type="protein sequence ID" value="ETO59970.1"/>
    <property type="molecule type" value="Genomic_DNA"/>
</dbReference>
<reference evidence="2 3" key="1">
    <citation type="submission" date="2013-11" db="EMBL/GenBank/DDBJ databases">
        <title>The Genome Sequence of Phytophthora parasitica P1976.</title>
        <authorList>
            <consortium name="The Broad Institute Genomics Platform"/>
            <person name="Russ C."/>
            <person name="Tyler B."/>
            <person name="Panabieres F."/>
            <person name="Shan W."/>
            <person name="Tripathy S."/>
            <person name="Grunwald N."/>
            <person name="Machado M."/>
            <person name="Johnson C.S."/>
            <person name="Walker B."/>
            <person name="Young S."/>
            <person name="Zeng Q."/>
            <person name="Gargeya S."/>
            <person name="Fitzgerald M."/>
            <person name="Haas B."/>
            <person name="Abouelleil A."/>
            <person name="Allen A.W."/>
            <person name="Alvarado L."/>
            <person name="Arachchi H.M."/>
            <person name="Berlin A.M."/>
            <person name="Chapman S.B."/>
            <person name="Gainer-Dewar J."/>
            <person name="Goldberg J."/>
            <person name="Griggs A."/>
            <person name="Gujja S."/>
            <person name="Hansen M."/>
            <person name="Howarth C."/>
            <person name="Imamovic A."/>
            <person name="Ireland A."/>
            <person name="Larimer J."/>
            <person name="McCowan C."/>
            <person name="Murphy C."/>
            <person name="Pearson M."/>
            <person name="Poon T.W."/>
            <person name="Priest M."/>
            <person name="Roberts A."/>
            <person name="Saif S."/>
            <person name="Shea T."/>
            <person name="Sisk P."/>
            <person name="Sykes S."/>
            <person name="Wortman J."/>
            <person name="Nusbaum C."/>
            <person name="Birren B."/>
        </authorList>
    </citation>
    <scope>NUCLEOTIDE SEQUENCE [LARGE SCALE GENOMIC DNA]</scope>
    <source>
        <strain evidence="2 3">P1976</strain>
    </source>
</reference>
<protein>
    <recommendedName>
        <fullName evidence="4">Syntaxin N-terminal domain-containing protein</fullName>
    </recommendedName>
</protein>
<feature type="chain" id="PRO_5001752703" description="Syntaxin N-terminal domain-containing protein" evidence="1">
    <location>
        <begin position="30"/>
        <end position="108"/>
    </location>
</feature>
<comment type="caution">
    <text evidence="2">The sequence shown here is derived from an EMBL/GenBank/DDBJ whole genome shotgun (WGS) entry which is preliminary data.</text>
</comment>
<dbReference type="Proteomes" id="UP000028582">
    <property type="component" value="Unassembled WGS sequence"/>
</dbReference>
<feature type="signal peptide" evidence="1">
    <location>
        <begin position="1"/>
        <end position="29"/>
    </location>
</feature>
<dbReference type="AlphaFoldDB" id="A0A080Z009"/>
<keyword evidence="1" id="KW-0732">Signal</keyword>
<name>A0A080Z009_PHYNI</name>
<evidence type="ECO:0008006" key="4">
    <source>
        <dbReference type="Google" id="ProtNLM"/>
    </source>
</evidence>
<proteinExistence type="predicted"/>
<evidence type="ECO:0000313" key="2">
    <source>
        <dbReference type="EMBL" id="ETO59970.1"/>
    </source>
</evidence>
<sequence>MTVTTVITAVLSLQLELLTLGLLLDKTHMEIVQQHNVLIAKLRRLVRGFRLLQHEIEVNDDNAGRRRRGERSYELLNDQFIDTEADIARVCLRRRQFENQMLLILMIS</sequence>
<accession>A0A080Z009</accession>
<gene>
    <name evidence="2" type="ORF">F444_21755</name>
</gene>
<dbReference type="OrthoDB" id="10505235at2759"/>